<evidence type="ECO:0000256" key="1">
    <source>
        <dbReference type="ARBA" id="ARBA00008056"/>
    </source>
</evidence>
<dbReference type="OrthoDB" id="288590at2759"/>
<evidence type="ECO:0000256" key="3">
    <source>
        <dbReference type="SAM" id="MobiDB-lite"/>
    </source>
</evidence>
<dbReference type="InterPro" id="IPR005123">
    <property type="entry name" value="Oxoglu/Fe-dep_dioxygenase_dom"/>
</dbReference>
<gene>
    <name evidence="5" type="ORF">BJ875DRAFT_536610</name>
</gene>
<dbReference type="GO" id="GO:0046872">
    <property type="term" value="F:metal ion binding"/>
    <property type="evidence" value="ECO:0007669"/>
    <property type="project" value="UniProtKB-KW"/>
</dbReference>
<dbReference type="SUPFAM" id="SSF51197">
    <property type="entry name" value="Clavaminate synthase-like"/>
    <property type="match status" value="1"/>
</dbReference>
<dbReference type="Gene3D" id="2.60.120.330">
    <property type="entry name" value="B-lactam Antibiotic, Isopenicillin N Synthase, Chain"/>
    <property type="match status" value="1"/>
</dbReference>
<comment type="caution">
    <text evidence="5">The sequence shown here is derived from an EMBL/GenBank/DDBJ whole genome shotgun (WGS) entry which is preliminary data.</text>
</comment>
<feature type="domain" description="Fe2OG dioxygenase" evidence="4">
    <location>
        <begin position="178"/>
        <end position="289"/>
    </location>
</feature>
<dbReference type="InterPro" id="IPR050231">
    <property type="entry name" value="Iron_ascorbate_oxido_reductase"/>
</dbReference>
<dbReference type="InterPro" id="IPR027443">
    <property type="entry name" value="IPNS-like_sf"/>
</dbReference>
<feature type="compositionally biased region" description="Low complexity" evidence="3">
    <location>
        <begin position="1"/>
        <end position="18"/>
    </location>
</feature>
<dbReference type="EMBL" id="MU251607">
    <property type="protein sequence ID" value="KAG9231349.1"/>
    <property type="molecule type" value="Genomic_DNA"/>
</dbReference>
<evidence type="ECO:0000313" key="5">
    <source>
        <dbReference type="EMBL" id="KAG9231349.1"/>
    </source>
</evidence>
<dbReference type="Proteomes" id="UP000824998">
    <property type="component" value="Unassembled WGS sequence"/>
</dbReference>
<evidence type="ECO:0000313" key="6">
    <source>
        <dbReference type="Proteomes" id="UP000824998"/>
    </source>
</evidence>
<proteinExistence type="inferred from homology"/>
<keyword evidence="2" id="KW-0560">Oxidoreductase</keyword>
<evidence type="ECO:0000256" key="2">
    <source>
        <dbReference type="RuleBase" id="RU003682"/>
    </source>
</evidence>
<feature type="region of interest" description="Disordered" evidence="3">
    <location>
        <begin position="1"/>
        <end position="21"/>
    </location>
</feature>
<dbReference type="PANTHER" id="PTHR47990">
    <property type="entry name" value="2-OXOGLUTARATE (2OG) AND FE(II)-DEPENDENT OXYGENASE SUPERFAMILY PROTEIN-RELATED"/>
    <property type="match status" value="1"/>
</dbReference>
<sequence>MATQTLATASTASPLTAADPHRFPDLPAFPTDIQTAPLHRPTYRNFVALRKSLKGEQLLNEANQFFDLGPKLYDLRREELQKYDYKNRGSYIEYKGFGNAVVDEHGNLDWNEFYNMTFSTFHPTPFSHPQVIYDHDELIKSYIKHSHALVTTILSHLNTHLHLPPNTLQKLHRLTSPSGDQIRVIKSPPQPVSDRRTALGKHTDFGSITLLFNRLGGLQILPPPSLTLEDHKPQWTYVKPIPSHCIVNHGDSMVKFTRGVLRSNIHRVVSPPGEQACHTRYSVFYFSRANDEVILKGLGRGDVILRAKDGEEESINSKD</sequence>
<comment type="similarity">
    <text evidence="1 2">Belongs to the iron/ascorbate-dependent oxidoreductase family.</text>
</comment>
<protein>
    <recommendedName>
        <fullName evidence="4">Fe2OG dioxygenase domain-containing protein</fullName>
    </recommendedName>
</protein>
<keyword evidence="2" id="KW-0408">Iron</keyword>
<evidence type="ECO:0000259" key="4">
    <source>
        <dbReference type="PROSITE" id="PS51471"/>
    </source>
</evidence>
<organism evidence="5 6">
    <name type="scientific">Amylocarpus encephaloides</name>
    <dbReference type="NCBI Taxonomy" id="45428"/>
    <lineage>
        <taxon>Eukaryota</taxon>
        <taxon>Fungi</taxon>
        <taxon>Dikarya</taxon>
        <taxon>Ascomycota</taxon>
        <taxon>Pezizomycotina</taxon>
        <taxon>Leotiomycetes</taxon>
        <taxon>Helotiales</taxon>
        <taxon>Helotiales incertae sedis</taxon>
        <taxon>Amylocarpus</taxon>
    </lineage>
</organism>
<dbReference type="InterPro" id="IPR044861">
    <property type="entry name" value="IPNS-like_FE2OG_OXY"/>
</dbReference>
<reference evidence="5" key="1">
    <citation type="journal article" date="2021" name="IMA Fungus">
        <title>Genomic characterization of three marine fungi, including Emericellopsis atlantica sp. nov. with signatures of a generalist lifestyle and marine biomass degradation.</title>
        <authorList>
            <person name="Hagestad O.C."/>
            <person name="Hou L."/>
            <person name="Andersen J.H."/>
            <person name="Hansen E.H."/>
            <person name="Altermark B."/>
            <person name="Li C."/>
            <person name="Kuhnert E."/>
            <person name="Cox R.J."/>
            <person name="Crous P.W."/>
            <person name="Spatafora J.W."/>
            <person name="Lail K."/>
            <person name="Amirebrahimi M."/>
            <person name="Lipzen A."/>
            <person name="Pangilinan J."/>
            <person name="Andreopoulos W."/>
            <person name="Hayes R.D."/>
            <person name="Ng V."/>
            <person name="Grigoriev I.V."/>
            <person name="Jackson S.A."/>
            <person name="Sutton T.D.S."/>
            <person name="Dobson A.D.W."/>
            <person name="Rama T."/>
        </authorList>
    </citation>
    <scope>NUCLEOTIDE SEQUENCE</scope>
    <source>
        <strain evidence="5">TRa018bII</strain>
    </source>
</reference>
<dbReference type="Pfam" id="PF03171">
    <property type="entry name" value="2OG-FeII_Oxy"/>
    <property type="match status" value="1"/>
</dbReference>
<keyword evidence="2" id="KW-0479">Metal-binding</keyword>
<accession>A0A9P7YCS7</accession>
<keyword evidence="6" id="KW-1185">Reference proteome</keyword>
<name>A0A9P7YCS7_9HELO</name>
<dbReference type="PROSITE" id="PS51471">
    <property type="entry name" value="FE2OG_OXY"/>
    <property type="match status" value="1"/>
</dbReference>
<dbReference type="AlphaFoldDB" id="A0A9P7YCS7"/>
<dbReference type="GO" id="GO:0016491">
    <property type="term" value="F:oxidoreductase activity"/>
    <property type="evidence" value="ECO:0007669"/>
    <property type="project" value="UniProtKB-KW"/>
</dbReference>